<keyword evidence="1" id="KW-0645">Protease</keyword>
<dbReference type="Proteomes" id="UP001470230">
    <property type="component" value="Unassembled WGS sequence"/>
</dbReference>
<name>A0ABR2KA56_9EUKA</name>
<sequence>MKIEINIEPQLEAIWRKVGFSDDEIDNEYATISKKVQDLFISILSDFTTISDNLEKKVEALESKVYHYNHLIGESNESFHVDSNQSLKFRYEQASQQLYDLRKTFSSRTKNYNSLYDILTNLFNILEIPPEKRGTFKEKGVDVSNEKIEEAANLVFELKETVDFRQKKMEVIIEELNDLHQRLRLKPVDMPETLGDATLSQYEEELNYLNDIYLNSIAEKKRAISQIHQIEDFFSMKSPEFVIESEKDDNISYCDEVELDSLLKYLKELQEEKAKQAPEFIEQDKQILLDLYHELHIPTPSIQEFPELYYKTNNRNRNKKKNRNDILMDGSFDALNVLEKEIEKLARFKEETSVIRKYLLQRDRIISMSKQKPKKYLSFNQVIANEKMLTADLPIINIQLEPLLEEFERNNGTPFIWDGEEVLQTVRKENSKFKEKTGMVHSRFVSSATSKKK</sequence>
<accession>A0ABR2KA56</accession>
<dbReference type="Pfam" id="PF03999">
    <property type="entry name" value="MAP65_ASE1"/>
    <property type="match status" value="1"/>
</dbReference>
<dbReference type="GO" id="GO:0004180">
    <property type="term" value="F:carboxypeptidase activity"/>
    <property type="evidence" value="ECO:0007669"/>
    <property type="project" value="UniProtKB-KW"/>
</dbReference>
<keyword evidence="1" id="KW-0121">Carboxypeptidase</keyword>
<dbReference type="EMBL" id="JAPFFF010000006">
    <property type="protein sequence ID" value="KAK8887372.1"/>
    <property type="molecule type" value="Genomic_DNA"/>
</dbReference>
<gene>
    <name evidence="1" type="ORF">M9Y10_038412</name>
</gene>
<comment type="caution">
    <text evidence="1">The sequence shown here is derived from an EMBL/GenBank/DDBJ whole genome shotgun (WGS) entry which is preliminary data.</text>
</comment>
<evidence type="ECO:0000313" key="2">
    <source>
        <dbReference type="Proteomes" id="UP001470230"/>
    </source>
</evidence>
<keyword evidence="1" id="KW-0378">Hydrolase</keyword>
<protein>
    <submittedName>
        <fullName evidence="1">Carboxypeptidase C prc1</fullName>
    </submittedName>
</protein>
<organism evidence="1 2">
    <name type="scientific">Tritrichomonas musculus</name>
    <dbReference type="NCBI Taxonomy" id="1915356"/>
    <lineage>
        <taxon>Eukaryota</taxon>
        <taxon>Metamonada</taxon>
        <taxon>Parabasalia</taxon>
        <taxon>Tritrichomonadida</taxon>
        <taxon>Tritrichomonadidae</taxon>
        <taxon>Tritrichomonas</taxon>
    </lineage>
</organism>
<proteinExistence type="predicted"/>
<keyword evidence="2" id="KW-1185">Reference proteome</keyword>
<evidence type="ECO:0000313" key="1">
    <source>
        <dbReference type="EMBL" id="KAK8887372.1"/>
    </source>
</evidence>
<reference evidence="1 2" key="1">
    <citation type="submission" date="2024-04" db="EMBL/GenBank/DDBJ databases">
        <title>Tritrichomonas musculus Genome.</title>
        <authorList>
            <person name="Alves-Ferreira E."/>
            <person name="Grigg M."/>
            <person name="Lorenzi H."/>
            <person name="Galac M."/>
        </authorList>
    </citation>
    <scope>NUCLEOTIDE SEQUENCE [LARGE SCALE GENOMIC DNA]</scope>
    <source>
        <strain evidence="1 2">EAF2021</strain>
    </source>
</reference>